<keyword evidence="2" id="KW-1185">Reference proteome</keyword>
<dbReference type="AlphaFoldDB" id="A0A016VV41"/>
<reference evidence="2" key="1">
    <citation type="journal article" date="2015" name="Nat. Genet.">
        <title>The genome and transcriptome of the zoonotic hookworm Ancylostoma ceylanicum identify infection-specific gene families.</title>
        <authorList>
            <person name="Schwarz E.M."/>
            <person name="Hu Y."/>
            <person name="Antoshechkin I."/>
            <person name="Miller M.M."/>
            <person name="Sternberg P.W."/>
            <person name="Aroian R.V."/>
        </authorList>
    </citation>
    <scope>NUCLEOTIDE SEQUENCE</scope>
    <source>
        <strain evidence="2">HY135</strain>
    </source>
</reference>
<evidence type="ECO:0000313" key="1">
    <source>
        <dbReference type="EMBL" id="EYC31186.1"/>
    </source>
</evidence>
<proteinExistence type="predicted"/>
<dbReference type="Proteomes" id="UP000024635">
    <property type="component" value="Unassembled WGS sequence"/>
</dbReference>
<comment type="caution">
    <text evidence="1">The sequence shown here is derived from an EMBL/GenBank/DDBJ whole genome shotgun (WGS) entry which is preliminary data.</text>
</comment>
<evidence type="ECO:0000313" key="2">
    <source>
        <dbReference type="Proteomes" id="UP000024635"/>
    </source>
</evidence>
<sequence length="80" mass="9032">MIGTCKLLGHTYDSTCVGTPGGYYFEICMRCADMSIQGSSTHFFCIRSPGCSGLGSSRRLYRHRRHRPLPWSEVREPFVA</sequence>
<name>A0A016VV41_9BILA</name>
<organism evidence="1 2">
    <name type="scientific">Ancylostoma ceylanicum</name>
    <dbReference type="NCBI Taxonomy" id="53326"/>
    <lineage>
        <taxon>Eukaryota</taxon>
        <taxon>Metazoa</taxon>
        <taxon>Ecdysozoa</taxon>
        <taxon>Nematoda</taxon>
        <taxon>Chromadorea</taxon>
        <taxon>Rhabditida</taxon>
        <taxon>Rhabditina</taxon>
        <taxon>Rhabditomorpha</taxon>
        <taxon>Strongyloidea</taxon>
        <taxon>Ancylostomatidae</taxon>
        <taxon>Ancylostomatinae</taxon>
        <taxon>Ancylostoma</taxon>
    </lineage>
</organism>
<dbReference type="EMBL" id="JARK01001340">
    <property type="protein sequence ID" value="EYC31186.1"/>
    <property type="molecule type" value="Genomic_DNA"/>
</dbReference>
<accession>A0A016VV41</accession>
<gene>
    <name evidence="1" type="primary">Acey_s0004.g2005</name>
    <name evidence="1" type="ORF">Y032_0004g2005</name>
</gene>
<protein>
    <submittedName>
        <fullName evidence="1">Uncharacterized protein</fullName>
    </submittedName>
</protein>